<evidence type="ECO:0000256" key="4">
    <source>
        <dbReference type="ARBA" id="ARBA00022847"/>
    </source>
</evidence>
<feature type="transmembrane region" description="Helical" evidence="7">
    <location>
        <begin position="183"/>
        <end position="207"/>
    </location>
</feature>
<dbReference type="GO" id="GO:0006820">
    <property type="term" value="P:monoatomic anion transport"/>
    <property type="evidence" value="ECO:0007669"/>
    <property type="project" value="TreeGrafter"/>
</dbReference>
<dbReference type="Gene3D" id="1.20.1250.20">
    <property type="entry name" value="MFS general substrate transporter like domains"/>
    <property type="match status" value="1"/>
</dbReference>
<reference evidence="9" key="1">
    <citation type="submission" date="2020-11" db="EMBL/GenBank/DDBJ databases">
        <authorList>
            <person name="Tran Van P."/>
        </authorList>
    </citation>
    <scope>NUCLEOTIDE SEQUENCE</scope>
</reference>
<evidence type="ECO:0000256" key="6">
    <source>
        <dbReference type="ARBA" id="ARBA00023136"/>
    </source>
</evidence>
<dbReference type="PANTHER" id="PTHR11662">
    <property type="entry name" value="SOLUTE CARRIER FAMILY 17"/>
    <property type="match status" value="1"/>
</dbReference>
<dbReference type="PROSITE" id="PS50850">
    <property type="entry name" value="MFS"/>
    <property type="match status" value="1"/>
</dbReference>
<dbReference type="SUPFAM" id="SSF103473">
    <property type="entry name" value="MFS general substrate transporter"/>
    <property type="match status" value="1"/>
</dbReference>
<evidence type="ECO:0000256" key="3">
    <source>
        <dbReference type="ARBA" id="ARBA00022692"/>
    </source>
</evidence>
<keyword evidence="10" id="KW-1185">Reference proteome</keyword>
<dbReference type="EMBL" id="CAJPEV010002281">
    <property type="protein sequence ID" value="CAG0896382.1"/>
    <property type="molecule type" value="Genomic_DNA"/>
</dbReference>
<dbReference type="Pfam" id="PF07690">
    <property type="entry name" value="MFS_1"/>
    <property type="match status" value="1"/>
</dbReference>
<dbReference type="Proteomes" id="UP000677054">
    <property type="component" value="Unassembled WGS sequence"/>
</dbReference>
<organism evidence="9">
    <name type="scientific">Darwinula stevensoni</name>
    <dbReference type="NCBI Taxonomy" id="69355"/>
    <lineage>
        <taxon>Eukaryota</taxon>
        <taxon>Metazoa</taxon>
        <taxon>Ecdysozoa</taxon>
        <taxon>Arthropoda</taxon>
        <taxon>Crustacea</taxon>
        <taxon>Oligostraca</taxon>
        <taxon>Ostracoda</taxon>
        <taxon>Podocopa</taxon>
        <taxon>Podocopida</taxon>
        <taxon>Darwinulocopina</taxon>
        <taxon>Darwinuloidea</taxon>
        <taxon>Darwinulidae</taxon>
        <taxon>Darwinula</taxon>
    </lineage>
</organism>
<feature type="transmembrane region" description="Helical" evidence="7">
    <location>
        <begin position="381"/>
        <end position="402"/>
    </location>
</feature>
<dbReference type="EMBL" id="LR901798">
    <property type="protein sequence ID" value="CAD7249417.1"/>
    <property type="molecule type" value="Genomic_DNA"/>
</dbReference>
<dbReference type="CDD" id="cd17318">
    <property type="entry name" value="MFS_SLC17"/>
    <property type="match status" value="1"/>
</dbReference>
<keyword evidence="3 7" id="KW-0812">Transmembrane</keyword>
<feature type="transmembrane region" description="Helical" evidence="7">
    <location>
        <begin position="213"/>
        <end position="233"/>
    </location>
</feature>
<comment type="subcellular location">
    <subcellularLocation>
        <location evidence="1">Membrane</location>
        <topology evidence="1">Multi-pass membrane protein</topology>
    </subcellularLocation>
</comment>
<dbReference type="PANTHER" id="PTHR11662:SF457">
    <property type="entry name" value="MAJOR FACILITATOR SUPERFAMILY TRANSPORTER 3"/>
    <property type="match status" value="1"/>
</dbReference>
<dbReference type="InterPro" id="IPR011701">
    <property type="entry name" value="MFS"/>
</dbReference>
<keyword evidence="4" id="KW-0769">Symport</keyword>
<protein>
    <recommendedName>
        <fullName evidence="8">Major facilitator superfamily (MFS) profile domain-containing protein</fullName>
    </recommendedName>
</protein>
<feature type="transmembrane region" description="Helical" evidence="7">
    <location>
        <begin position="276"/>
        <end position="299"/>
    </location>
</feature>
<accession>A0A7R9A8F3</accession>
<feature type="transmembrane region" description="Helical" evidence="7">
    <location>
        <begin position="123"/>
        <end position="142"/>
    </location>
</feature>
<dbReference type="GO" id="GO:0015293">
    <property type="term" value="F:symporter activity"/>
    <property type="evidence" value="ECO:0007669"/>
    <property type="project" value="UniProtKB-KW"/>
</dbReference>
<keyword evidence="5 7" id="KW-1133">Transmembrane helix</keyword>
<evidence type="ECO:0000256" key="2">
    <source>
        <dbReference type="ARBA" id="ARBA00022448"/>
    </source>
</evidence>
<dbReference type="FunFam" id="1.20.1250.20:FF:000003">
    <property type="entry name" value="Solute carrier family 17 member 3"/>
    <property type="match status" value="1"/>
</dbReference>
<keyword evidence="2" id="KW-0813">Transport</keyword>
<evidence type="ECO:0000313" key="9">
    <source>
        <dbReference type="EMBL" id="CAD7249417.1"/>
    </source>
</evidence>
<feature type="transmembrane region" description="Helical" evidence="7">
    <location>
        <begin position="414"/>
        <end position="439"/>
    </location>
</feature>
<name>A0A7R9A8F3_9CRUS</name>
<evidence type="ECO:0000256" key="5">
    <source>
        <dbReference type="ARBA" id="ARBA00022989"/>
    </source>
</evidence>
<feature type="transmembrane region" description="Helical" evidence="7">
    <location>
        <begin position="148"/>
        <end position="171"/>
    </location>
</feature>
<dbReference type="InterPro" id="IPR020846">
    <property type="entry name" value="MFS_dom"/>
</dbReference>
<feature type="domain" description="Major facilitator superfamily (MFS) profile" evidence="8">
    <location>
        <begin position="4"/>
        <end position="474"/>
    </location>
</feature>
<evidence type="ECO:0000313" key="10">
    <source>
        <dbReference type="Proteomes" id="UP000677054"/>
    </source>
</evidence>
<sequence length="492" mass="53339">MKSVIPIRYLLAVLNSLGHAIIYGLKVNLSVTIVAMVNHTAVTQATAKANPNATECGHVDNVTVETSPDVRRRTAFIRDSYLDGPFEWDSHVQGYILGAYFWGYIVTQIPGGRLSETFSAKHLFGLGVMLNVVGTVLSPVASKSGYPWLILLRIIKGFGGGVTVPATHVLLAHWSPPVERSTLASIVYSGMSLGTVLSLTLSGVIASELGWESVFYIQGGLGAVWYALWLLLVTDHPQAHLFISYYEKEYIRKSLGKDTVGTSTEKRRLPVPWRSVFTSMPFYAILVAQVCSSWGWYMLLVELPTFMKQIFGFNIKSNSLLSALPYLIVWLSTIAFGYLVASLRDRRIVSATVLQKIATGLASLGPAICLALVTYTGCNRAAAVALLAVGVGCNAGSPSGFVSNHIDIAPNFAGTLMALTNTVATIPGIAVPMVVGAMIHGDTSVYPWRTAFFIASGIYSFEFLFYTAFSTAEEQPWNRAKGSQDPDSTIKL</sequence>
<dbReference type="InterPro" id="IPR036259">
    <property type="entry name" value="MFS_trans_sf"/>
</dbReference>
<evidence type="ECO:0000259" key="8">
    <source>
        <dbReference type="PROSITE" id="PS50850"/>
    </source>
</evidence>
<feature type="transmembrane region" description="Helical" evidence="7">
    <location>
        <begin position="319"/>
        <end position="341"/>
    </location>
</feature>
<gene>
    <name evidence="9" type="ORF">DSTB1V02_LOCUS9214</name>
</gene>
<feature type="transmembrane region" description="Helical" evidence="7">
    <location>
        <begin position="353"/>
        <end position="375"/>
    </location>
</feature>
<dbReference type="GO" id="GO:0016020">
    <property type="term" value="C:membrane"/>
    <property type="evidence" value="ECO:0007669"/>
    <property type="project" value="UniProtKB-SubCell"/>
</dbReference>
<proteinExistence type="predicted"/>
<dbReference type="OrthoDB" id="2985014at2759"/>
<dbReference type="AlphaFoldDB" id="A0A7R9A8F3"/>
<evidence type="ECO:0000256" key="1">
    <source>
        <dbReference type="ARBA" id="ARBA00004141"/>
    </source>
</evidence>
<dbReference type="InterPro" id="IPR050382">
    <property type="entry name" value="MFS_Na/Anion_cotransporter"/>
</dbReference>
<keyword evidence="6 7" id="KW-0472">Membrane</keyword>
<feature type="transmembrane region" description="Helical" evidence="7">
    <location>
        <begin position="451"/>
        <end position="469"/>
    </location>
</feature>
<evidence type="ECO:0000256" key="7">
    <source>
        <dbReference type="SAM" id="Phobius"/>
    </source>
</evidence>